<evidence type="ECO:0000256" key="8">
    <source>
        <dbReference type="SAM" id="Phobius"/>
    </source>
</evidence>
<dbReference type="GO" id="GO:0005789">
    <property type="term" value="C:endoplasmic reticulum membrane"/>
    <property type="evidence" value="ECO:0007669"/>
    <property type="project" value="TreeGrafter"/>
</dbReference>
<keyword evidence="9" id="KW-0732">Signal</keyword>
<comment type="subcellular location">
    <subcellularLocation>
        <location evidence="1">Membrane</location>
    </subcellularLocation>
</comment>
<comment type="similarity">
    <text evidence="7">Belongs to the YOS1 family.</text>
</comment>
<feature type="chain" id="PRO_5009235519" evidence="9">
    <location>
        <begin position="24"/>
        <end position="99"/>
    </location>
</feature>
<dbReference type="GO" id="GO:0006888">
    <property type="term" value="P:endoplasmic reticulum to Golgi vesicle-mediated transport"/>
    <property type="evidence" value="ECO:0007669"/>
    <property type="project" value="TreeGrafter"/>
</dbReference>
<sequence>MGFSLAGILQALLLCLNAMAILSERRLLSRYGLASSAVMDSSDIGSETAFSSGDELAGVPRQRPFRESIAALLSSVRTLMRWPLIFINTAVIVFTLLFG</sequence>
<keyword evidence="11" id="KW-1185">Reference proteome</keyword>
<dbReference type="PANTHER" id="PTHR15858">
    <property type="entry name" value="IMMEDIATE EARLY RESPONSE 3-INTERACTING PROTEIN 1"/>
    <property type="match status" value="1"/>
</dbReference>
<dbReference type="AlphaFoldDB" id="A0A1G4IHA5"/>
<keyword evidence="5 8" id="KW-1133">Transmembrane helix</keyword>
<dbReference type="InterPro" id="IPR013880">
    <property type="entry name" value="Yos1"/>
</dbReference>
<proteinExistence type="inferred from homology"/>
<dbReference type="EMBL" id="CZPT02001741">
    <property type="protein sequence ID" value="SCU71824.1"/>
    <property type="molecule type" value="Genomic_DNA"/>
</dbReference>
<keyword evidence="6 8" id="KW-0472">Membrane</keyword>
<protein>
    <submittedName>
        <fullName evidence="10">Yos1-like, putative</fullName>
    </submittedName>
</protein>
<gene>
    <name evidence="10" type="ORF">TEOVI_000340500</name>
</gene>
<evidence type="ECO:0000256" key="7">
    <source>
        <dbReference type="ARBA" id="ARBA00024203"/>
    </source>
</evidence>
<evidence type="ECO:0000256" key="1">
    <source>
        <dbReference type="ARBA" id="ARBA00004370"/>
    </source>
</evidence>
<dbReference type="GeneID" id="92377345"/>
<dbReference type="GO" id="GO:0015031">
    <property type="term" value="P:protein transport"/>
    <property type="evidence" value="ECO:0007669"/>
    <property type="project" value="UniProtKB-KW"/>
</dbReference>
<dbReference type="GO" id="GO:0030134">
    <property type="term" value="C:COPII-coated ER to Golgi transport vesicle"/>
    <property type="evidence" value="ECO:0007669"/>
    <property type="project" value="TreeGrafter"/>
</dbReference>
<dbReference type="VEuPathDB" id="TriTrypDB:TEOVI_000340500"/>
<keyword evidence="3 8" id="KW-0812">Transmembrane</keyword>
<dbReference type="Pfam" id="PF08571">
    <property type="entry name" value="Yos1"/>
    <property type="match status" value="1"/>
</dbReference>
<name>A0A1G4IHA5_TRYEQ</name>
<keyword evidence="2" id="KW-0813">Transport</keyword>
<evidence type="ECO:0000256" key="5">
    <source>
        <dbReference type="ARBA" id="ARBA00022989"/>
    </source>
</evidence>
<dbReference type="GO" id="GO:0000139">
    <property type="term" value="C:Golgi membrane"/>
    <property type="evidence" value="ECO:0007669"/>
    <property type="project" value="TreeGrafter"/>
</dbReference>
<feature type="signal peptide" evidence="9">
    <location>
        <begin position="1"/>
        <end position="23"/>
    </location>
</feature>
<evidence type="ECO:0000256" key="4">
    <source>
        <dbReference type="ARBA" id="ARBA00022927"/>
    </source>
</evidence>
<dbReference type="Proteomes" id="UP000195570">
    <property type="component" value="Unassembled WGS sequence"/>
</dbReference>
<evidence type="ECO:0000256" key="3">
    <source>
        <dbReference type="ARBA" id="ARBA00022692"/>
    </source>
</evidence>
<dbReference type="RefSeq" id="XP_067082419.1">
    <property type="nucleotide sequence ID" value="XM_067226318.1"/>
</dbReference>
<keyword evidence="4" id="KW-0653">Protein transport</keyword>
<comment type="caution">
    <text evidence="10">The sequence shown here is derived from an EMBL/GenBank/DDBJ whole genome shotgun (WGS) entry which is preliminary data.</text>
</comment>
<feature type="transmembrane region" description="Helical" evidence="8">
    <location>
        <begin position="80"/>
        <end position="98"/>
    </location>
</feature>
<reference evidence="10" key="1">
    <citation type="submission" date="2016-09" db="EMBL/GenBank/DDBJ databases">
        <authorList>
            <person name="Hebert L."/>
            <person name="Moumen B."/>
        </authorList>
    </citation>
    <scope>NUCLEOTIDE SEQUENCE [LARGE SCALE GENOMIC DNA]</scope>
    <source>
        <strain evidence="10">OVI</strain>
    </source>
</reference>
<organism evidence="10 11">
    <name type="scientific">Trypanosoma equiperdum</name>
    <dbReference type="NCBI Taxonomy" id="5694"/>
    <lineage>
        <taxon>Eukaryota</taxon>
        <taxon>Discoba</taxon>
        <taxon>Euglenozoa</taxon>
        <taxon>Kinetoplastea</taxon>
        <taxon>Metakinetoplastina</taxon>
        <taxon>Trypanosomatida</taxon>
        <taxon>Trypanosomatidae</taxon>
        <taxon>Trypanosoma</taxon>
    </lineage>
</organism>
<evidence type="ECO:0000313" key="11">
    <source>
        <dbReference type="Proteomes" id="UP000195570"/>
    </source>
</evidence>
<evidence type="ECO:0000256" key="6">
    <source>
        <dbReference type="ARBA" id="ARBA00023136"/>
    </source>
</evidence>
<accession>A0A1G4IHA5</accession>
<evidence type="ECO:0000256" key="2">
    <source>
        <dbReference type="ARBA" id="ARBA00022448"/>
    </source>
</evidence>
<evidence type="ECO:0000256" key="9">
    <source>
        <dbReference type="SAM" id="SignalP"/>
    </source>
</evidence>
<dbReference type="PANTHER" id="PTHR15858:SF0">
    <property type="entry name" value="IMMEDIATE EARLY RESPONSE 3-INTERACTING PROTEIN 1"/>
    <property type="match status" value="1"/>
</dbReference>
<evidence type="ECO:0000313" key="10">
    <source>
        <dbReference type="EMBL" id="SCU71824.1"/>
    </source>
</evidence>